<proteinExistence type="predicted"/>
<keyword evidence="3" id="KW-1185">Reference proteome</keyword>
<feature type="transmembrane region" description="Helical" evidence="1">
    <location>
        <begin position="138"/>
        <end position="161"/>
    </location>
</feature>
<dbReference type="OMA" id="HANQFRA"/>
<dbReference type="STRING" id="1081105.A0A166WIM6"/>
<protein>
    <recommendedName>
        <fullName evidence="4">MARVEL domain-containing protein</fullName>
    </recommendedName>
</protein>
<evidence type="ECO:0000313" key="3">
    <source>
        <dbReference type="Proteomes" id="UP000243498"/>
    </source>
</evidence>
<keyword evidence="1" id="KW-1133">Transmembrane helix</keyword>
<name>A0A166WIM6_METRR</name>
<keyword evidence="1" id="KW-0812">Transmembrane</keyword>
<dbReference type="PANTHER" id="PTHR42083">
    <property type="entry name" value="MARVEL DOMAIN-CONTAINING PROTEIN"/>
    <property type="match status" value="1"/>
</dbReference>
<organism evidence="2 3">
    <name type="scientific">Metarhizium rileyi (strain RCEF 4871)</name>
    <name type="common">Nomuraea rileyi</name>
    <dbReference type="NCBI Taxonomy" id="1649241"/>
    <lineage>
        <taxon>Eukaryota</taxon>
        <taxon>Fungi</taxon>
        <taxon>Dikarya</taxon>
        <taxon>Ascomycota</taxon>
        <taxon>Pezizomycotina</taxon>
        <taxon>Sordariomycetes</taxon>
        <taxon>Hypocreomycetidae</taxon>
        <taxon>Hypocreales</taxon>
        <taxon>Clavicipitaceae</taxon>
        <taxon>Metarhizium</taxon>
    </lineage>
</organism>
<keyword evidence="1" id="KW-0472">Membrane</keyword>
<feature type="transmembrane region" description="Helical" evidence="1">
    <location>
        <begin position="93"/>
        <end position="118"/>
    </location>
</feature>
<comment type="caution">
    <text evidence="2">The sequence shown here is derived from an EMBL/GenBank/DDBJ whole genome shotgun (WGS) entry which is preliminary data.</text>
</comment>
<accession>A0A166WIM6</accession>
<dbReference type="AlphaFoldDB" id="A0A166WIM6"/>
<dbReference type="Proteomes" id="UP000243498">
    <property type="component" value="Unassembled WGS sequence"/>
</dbReference>
<dbReference type="OrthoDB" id="5363290at2759"/>
<gene>
    <name evidence="2" type="ORF">NOR_08285</name>
</gene>
<evidence type="ECO:0000256" key="1">
    <source>
        <dbReference type="SAM" id="Phobius"/>
    </source>
</evidence>
<sequence>MDKVAFAIKMGKKAAQLNNAHQAAGQKPSLQRAGNLAFNQGASHGKEMGKSYLKTFEVVPRLVLRGVQLIAAIIICGFYGNRINVEQKDHQKIGMVWVYAVTIAGLSGVTAIFFAAAASAGSIPVIGSRLKLLKAYRAYPWDAFLFVAWMSVFGTFAHLFLKRKADDKYRGSNTAAMKIALWIDLTNAVLWFLSALYGWFKAFAARKADRLTDKAGQKIFKTDSNAV</sequence>
<reference evidence="2 3" key="1">
    <citation type="journal article" date="2016" name="Genome Biol. Evol.">
        <title>Divergent and convergent evolution of fungal pathogenicity.</title>
        <authorList>
            <person name="Shang Y."/>
            <person name="Xiao G."/>
            <person name="Zheng P."/>
            <person name="Cen K."/>
            <person name="Zhan S."/>
            <person name="Wang C."/>
        </authorList>
    </citation>
    <scope>NUCLEOTIDE SEQUENCE [LARGE SCALE GENOMIC DNA]</scope>
    <source>
        <strain evidence="2 3">RCEF 4871</strain>
    </source>
</reference>
<feature type="transmembrane region" description="Helical" evidence="1">
    <location>
        <begin position="62"/>
        <end position="81"/>
    </location>
</feature>
<evidence type="ECO:0008006" key="4">
    <source>
        <dbReference type="Google" id="ProtNLM"/>
    </source>
</evidence>
<evidence type="ECO:0000313" key="2">
    <source>
        <dbReference type="EMBL" id="OAA34773.1"/>
    </source>
</evidence>
<dbReference type="PANTHER" id="PTHR42083:SF1">
    <property type="entry name" value="MARVEL DOMAIN-CONTAINING PROTEIN"/>
    <property type="match status" value="1"/>
</dbReference>
<feature type="transmembrane region" description="Helical" evidence="1">
    <location>
        <begin position="181"/>
        <end position="200"/>
    </location>
</feature>
<dbReference type="EMBL" id="AZHC01000048">
    <property type="protein sequence ID" value="OAA34773.1"/>
    <property type="molecule type" value="Genomic_DNA"/>
</dbReference>